<name>A0A938XSE5_9FIRM</name>
<organism evidence="2 3">
    <name type="scientific">Halanaerobacter jeridensis</name>
    <dbReference type="NCBI Taxonomy" id="706427"/>
    <lineage>
        <taxon>Bacteria</taxon>
        <taxon>Bacillati</taxon>
        <taxon>Bacillota</taxon>
        <taxon>Clostridia</taxon>
        <taxon>Halanaerobiales</taxon>
        <taxon>Halobacteroidaceae</taxon>
        <taxon>Halanaerobacter</taxon>
    </lineage>
</organism>
<evidence type="ECO:0000313" key="2">
    <source>
        <dbReference type="EMBL" id="MBM7556623.1"/>
    </source>
</evidence>
<gene>
    <name evidence="2" type="ORF">JOC47_001474</name>
</gene>
<dbReference type="RefSeq" id="WP_204701401.1">
    <property type="nucleotide sequence ID" value="NZ_JAFBDQ010000006.1"/>
</dbReference>
<dbReference type="AlphaFoldDB" id="A0A938XSE5"/>
<feature type="domain" description="SipL SPOCS" evidence="1">
    <location>
        <begin position="44"/>
        <end position="144"/>
    </location>
</feature>
<dbReference type="EMBL" id="JAFBDQ010000006">
    <property type="protein sequence ID" value="MBM7556623.1"/>
    <property type="molecule type" value="Genomic_DNA"/>
</dbReference>
<evidence type="ECO:0000313" key="3">
    <source>
        <dbReference type="Proteomes" id="UP000774000"/>
    </source>
</evidence>
<dbReference type="Gene3D" id="2.60.40.10">
    <property type="entry name" value="Immunoglobulins"/>
    <property type="match status" value="1"/>
</dbReference>
<sequence length="272" mass="29723">MGNKSTDFVKIIGECDIEDIDLSQGNFTQVAVPETLEIPEQKPDVEQVLKVMLEGKVTSVRLVATPEGESASGIKKTGKGLVVEGKLHQKVVYVAETDEGDQPVHSAEFNIPFSTFIPINTCLLPGSEDQIDVEVCIEDVYVEMLDQRTIFKNVTILVNAIVPENEPEITILEPVFLDPANPPEFSVGTEIPIKVEASDCECIDRVELVVLNPADNLVFEESVVANGKTELLTDFNWDTTGRAPNDFTVIATVYDCADPANETNDTITIALV</sequence>
<keyword evidence="3" id="KW-1185">Reference proteome</keyword>
<dbReference type="Proteomes" id="UP000774000">
    <property type="component" value="Unassembled WGS sequence"/>
</dbReference>
<reference evidence="2" key="1">
    <citation type="submission" date="2021-01" db="EMBL/GenBank/DDBJ databases">
        <title>Genomic Encyclopedia of Type Strains, Phase IV (KMG-IV): sequencing the most valuable type-strain genomes for metagenomic binning, comparative biology and taxonomic classification.</title>
        <authorList>
            <person name="Goeker M."/>
        </authorList>
    </citation>
    <scope>NUCLEOTIDE SEQUENCE</scope>
    <source>
        <strain evidence="2">DSM 23230</strain>
    </source>
</reference>
<accession>A0A938XSE5</accession>
<dbReference type="InterPro" id="IPR013783">
    <property type="entry name" value="Ig-like_fold"/>
</dbReference>
<evidence type="ECO:0000259" key="1">
    <source>
        <dbReference type="Pfam" id="PF12673"/>
    </source>
</evidence>
<dbReference type="Pfam" id="PF12673">
    <property type="entry name" value="SipL"/>
    <property type="match status" value="1"/>
</dbReference>
<proteinExistence type="predicted"/>
<protein>
    <recommendedName>
        <fullName evidence="1">SipL SPOCS domain-containing protein</fullName>
    </recommendedName>
</protein>
<dbReference type="InterPro" id="IPR024300">
    <property type="entry name" value="SipL_SPOCS_dom"/>
</dbReference>
<comment type="caution">
    <text evidence="2">The sequence shown here is derived from an EMBL/GenBank/DDBJ whole genome shotgun (WGS) entry which is preliminary data.</text>
</comment>